<organism evidence="1 2">
    <name type="scientific">Sphingomonas alba</name>
    <dbReference type="NCBI Taxonomy" id="2908208"/>
    <lineage>
        <taxon>Bacteria</taxon>
        <taxon>Pseudomonadati</taxon>
        <taxon>Pseudomonadota</taxon>
        <taxon>Alphaproteobacteria</taxon>
        <taxon>Sphingomonadales</taxon>
        <taxon>Sphingomonadaceae</taxon>
        <taxon>Sphingomonas</taxon>
    </lineage>
</organism>
<sequence>MTQSDLDILGQEFRRYFPVNDDPCFIDLVAAIDEADKALAAEEREEQ</sequence>
<evidence type="ECO:0008006" key="3">
    <source>
        <dbReference type="Google" id="ProtNLM"/>
    </source>
</evidence>
<comment type="caution">
    <text evidence="1">The sequence shown here is derived from an EMBL/GenBank/DDBJ whole genome shotgun (WGS) entry which is preliminary data.</text>
</comment>
<reference evidence="1" key="1">
    <citation type="submission" date="2022-05" db="EMBL/GenBank/DDBJ databases">
        <authorList>
            <person name="Jo J.-H."/>
            <person name="Im W.-T."/>
        </authorList>
    </citation>
    <scope>NUCLEOTIDE SEQUENCE</scope>
    <source>
        <strain evidence="1">SE158</strain>
    </source>
</reference>
<evidence type="ECO:0000313" key="1">
    <source>
        <dbReference type="EMBL" id="MCL6683527.1"/>
    </source>
</evidence>
<accession>A0ABT0RM28</accession>
<dbReference type="RefSeq" id="WP_249847511.1">
    <property type="nucleotide sequence ID" value="NZ_JAMGBD010000001.1"/>
</dbReference>
<dbReference type="Proteomes" id="UP001165363">
    <property type="component" value="Unassembled WGS sequence"/>
</dbReference>
<evidence type="ECO:0000313" key="2">
    <source>
        <dbReference type="Proteomes" id="UP001165363"/>
    </source>
</evidence>
<name>A0ABT0RM28_9SPHN</name>
<keyword evidence="2" id="KW-1185">Reference proteome</keyword>
<protein>
    <recommendedName>
        <fullName evidence="3">Anti-sigma factor NepR domain-containing protein</fullName>
    </recommendedName>
</protein>
<dbReference type="EMBL" id="JAMGBD010000001">
    <property type="protein sequence ID" value="MCL6683527.1"/>
    <property type="molecule type" value="Genomic_DNA"/>
</dbReference>
<gene>
    <name evidence="1" type="ORF">LZ536_06375</name>
</gene>
<proteinExistence type="predicted"/>